<keyword evidence="2" id="KW-0812">Transmembrane</keyword>
<evidence type="ECO:0000313" key="4">
    <source>
        <dbReference type="Proteomes" id="UP001500124"/>
    </source>
</evidence>
<name>A0ABP9K4Q3_9ACTN</name>
<sequence>MPGAPGGDQRRAHLEELRRAEQARQRRNRLVGVAASVAVVAALTVGGVLFVHAQTAQSENGGATGTAVEAKSGQDGQDGQDGKNGKNGTAGRDDKAGGAGHFTTGSDGVRTWQGALTRNHTTAAVTYPMEPPVGGDHNPVWQNCNGDVYTRPVRNEHAVHALEHGAVWVTYNARAAKADVAALAEKVRRTPYTLMSPVADQKDPIMLSAWAHQRTVTGAGDPNVDTFFAAFVQGSQTPEPGAACTGGVDR</sequence>
<comment type="caution">
    <text evidence="3">The sequence shown here is derived from an EMBL/GenBank/DDBJ whole genome shotgun (WGS) entry which is preliminary data.</text>
</comment>
<dbReference type="Proteomes" id="UP001500124">
    <property type="component" value="Unassembled WGS sequence"/>
</dbReference>
<evidence type="ECO:0000256" key="2">
    <source>
        <dbReference type="SAM" id="Phobius"/>
    </source>
</evidence>
<proteinExistence type="predicted"/>
<feature type="region of interest" description="Disordered" evidence="1">
    <location>
        <begin position="58"/>
        <end position="112"/>
    </location>
</feature>
<protein>
    <submittedName>
        <fullName evidence="3">DUF3105 domain-containing protein</fullName>
    </submittedName>
</protein>
<keyword evidence="2" id="KW-1133">Transmembrane helix</keyword>
<accession>A0ABP9K4Q3</accession>
<keyword evidence="4" id="KW-1185">Reference proteome</keyword>
<reference evidence="4" key="1">
    <citation type="journal article" date="2019" name="Int. J. Syst. Evol. Microbiol.">
        <title>The Global Catalogue of Microorganisms (GCM) 10K type strain sequencing project: providing services to taxonomists for standard genome sequencing and annotation.</title>
        <authorList>
            <consortium name="The Broad Institute Genomics Platform"/>
            <consortium name="The Broad Institute Genome Sequencing Center for Infectious Disease"/>
            <person name="Wu L."/>
            <person name="Ma J."/>
        </authorList>
    </citation>
    <scope>NUCLEOTIDE SEQUENCE [LARGE SCALE GENOMIC DNA]</scope>
    <source>
        <strain evidence="4">JCM 18410</strain>
    </source>
</reference>
<dbReference type="EMBL" id="BAABKC010000026">
    <property type="protein sequence ID" value="GAA5050921.1"/>
    <property type="molecule type" value="Genomic_DNA"/>
</dbReference>
<gene>
    <name evidence="3" type="ORF">GCM10023336_19120</name>
</gene>
<dbReference type="InterPro" id="IPR021454">
    <property type="entry name" value="DUF3105"/>
</dbReference>
<organism evidence="3 4">
    <name type="scientific">Streptomyces similanensis</name>
    <dbReference type="NCBI Taxonomy" id="1274988"/>
    <lineage>
        <taxon>Bacteria</taxon>
        <taxon>Bacillati</taxon>
        <taxon>Actinomycetota</taxon>
        <taxon>Actinomycetes</taxon>
        <taxon>Kitasatosporales</taxon>
        <taxon>Streptomycetaceae</taxon>
        <taxon>Streptomyces</taxon>
    </lineage>
</organism>
<evidence type="ECO:0000313" key="3">
    <source>
        <dbReference type="EMBL" id="GAA5050921.1"/>
    </source>
</evidence>
<evidence type="ECO:0000256" key="1">
    <source>
        <dbReference type="SAM" id="MobiDB-lite"/>
    </source>
</evidence>
<dbReference type="Pfam" id="PF11303">
    <property type="entry name" value="DUF3105"/>
    <property type="match status" value="1"/>
</dbReference>
<keyword evidence="2" id="KW-0472">Membrane</keyword>
<feature type="transmembrane region" description="Helical" evidence="2">
    <location>
        <begin position="30"/>
        <end position="51"/>
    </location>
</feature>